<gene>
    <name evidence="1" type="ORF">EVAR_68278_1</name>
</gene>
<proteinExistence type="predicted"/>
<keyword evidence="2" id="KW-1185">Reference proteome</keyword>
<reference evidence="1 2" key="1">
    <citation type="journal article" date="2019" name="Commun. Biol.">
        <title>The bagworm genome reveals a unique fibroin gene that provides high tensile strength.</title>
        <authorList>
            <person name="Kono N."/>
            <person name="Nakamura H."/>
            <person name="Ohtoshi R."/>
            <person name="Tomita M."/>
            <person name="Numata K."/>
            <person name="Arakawa K."/>
        </authorList>
    </citation>
    <scope>NUCLEOTIDE SEQUENCE [LARGE SCALE GENOMIC DNA]</scope>
</reference>
<dbReference type="EMBL" id="BGZK01002191">
    <property type="protein sequence ID" value="GBP91644.1"/>
    <property type="molecule type" value="Genomic_DNA"/>
</dbReference>
<sequence>MRICYVGGNITEQLHVLLTLRFAPHLICIPRAKYEMHGVNTKKGFRNGSHGILKVAIADVESSFTGRSEAAAAARSLTRPVSAEDNPHSAR</sequence>
<comment type="caution">
    <text evidence="1">The sequence shown here is derived from an EMBL/GenBank/DDBJ whole genome shotgun (WGS) entry which is preliminary data.</text>
</comment>
<protein>
    <submittedName>
        <fullName evidence="1">Uncharacterized protein</fullName>
    </submittedName>
</protein>
<accession>A0A4C1ZX81</accession>
<name>A0A4C1ZX81_EUMVA</name>
<dbReference type="Proteomes" id="UP000299102">
    <property type="component" value="Unassembled WGS sequence"/>
</dbReference>
<evidence type="ECO:0000313" key="1">
    <source>
        <dbReference type="EMBL" id="GBP91644.1"/>
    </source>
</evidence>
<evidence type="ECO:0000313" key="2">
    <source>
        <dbReference type="Proteomes" id="UP000299102"/>
    </source>
</evidence>
<dbReference type="AlphaFoldDB" id="A0A4C1ZX81"/>
<organism evidence="1 2">
    <name type="scientific">Eumeta variegata</name>
    <name type="common">Bagworm moth</name>
    <name type="synonym">Eumeta japonica</name>
    <dbReference type="NCBI Taxonomy" id="151549"/>
    <lineage>
        <taxon>Eukaryota</taxon>
        <taxon>Metazoa</taxon>
        <taxon>Ecdysozoa</taxon>
        <taxon>Arthropoda</taxon>
        <taxon>Hexapoda</taxon>
        <taxon>Insecta</taxon>
        <taxon>Pterygota</taxon>
        <taxon>Neoptera</taxon>
        <taxon>Endopterygota</taxon>
        <taxon>Lepidoptera</taxon>
        <taxon>Glossata</taxon>
        <taxon>Ditrysia</taxon>
        <taxon>Tineoidea</taxon>
        <taxon>Psychidae</taxon>
        <taxon>Oiketicinae</taxon>
        <taxon>Eumeta</taxon>
    </lineage>
</organism>